<keyword evidence="3" id="KW-1185">Reference proteome</keyword>
<dbReference type="InterPro" id="IPR051706">
    <property type="entry name" value="Glycosyltransferase_domain"/>
</dbReference>
<comment type="caution">
    <text evidence="2">The sequence shown here is derived from an EMBL/GenBank/DDBJ whole genome shotgun (WGS) entry which is preliminary data.</text>
</comment>
<dbReference type="InterPro" id="IPR007577">
    <property type="entry name" value="GlycoTrfase_DXD_sugar-bd_CS"/>
</dbReference>
<sequence length="535" mass="62323">MSNEFHEIKYLHQIFIVDDFVLPRSFSPTIQHHIDVARSLYPQAAYKMWSGNEIREFIKRHFSKDVLKAFDTLTPYAYKSDLARYCLMYIYGGLYFDLSMYMLNRWQIPRQCGVAAFYETYDGMECWASLQNSLLWSLPKRKEWKVLIEKIVNNCRNRYYGPHDHYVTGSPLLGRSFATVISENSNMLDIDDQYIGEVRYITPERFVQNVTFVSPDRRVVALRNKSVAGNISELGVKGANSYCLLWKQKKVFGEKNYEWLASDQHIIPIGNKKIKKENGVIYVSHARGRVFFGPYVDLPAGSYKITLNFLPNTKYGRIFLDIATENTIYREYDFDYGFVSEHDKEVFFFNFDSNKKSVEFRMSAFGDFFGGVTGIVIEDNSNYVWDARHPTLRLADGGKKDENSILVTKKDLGKILYGPHVDLEAGFYRLNIKFIEGTVFKNLKIAVTAAFAQETIENFETRYPTEAERSNETYDFFLSKRKEFVEFVLYVDGDFQGGISQLSLEKVKAAPEEKYEKNSKFSFLKFRTNLFRFSD</sequence>
<evidence type="ECO:0000313" key="2">
    <source>
        <dbReference type="EMBL" id="MBE1723248.1"/>
    </source>
</evidence>
<evidence type="ECO:0000256" key="1">
    <source>
        <dbReference type="ARBA" id="ARBA00022679"/>
    </source>
</evidence>
<dbReference type="Pfam" id="PF04488">
    <property type="entry name" value="Gly_transf_sug"/>
    <property type="match status" value="1"/>
</dbReference>
<dbReference type="Gene3D" id="3.90.550.20">
    <property type="match status" value="1"/>
</dbReference>
<dbReference type="EMBL" id="JADAQV010000001">
    <property type="protein sequence ID" value="MBE1723248.1"/>
    <property type="molecule type" value="Genomic_DNA"/>
</dbReference>
<keyword evidence="1" id="KW-0808">Transferase</keyword>
<dbReference type="InterPro" id="IPR029044">
    <property type="entry name" value="Nucleotide-diphossugar_trans"/>
</dbReference>
<evidence type="ECO:0000313" key="3">
    <source>
        <dbReference type="Proteomes" id="UP000599085"/>
    </source>
</evidence>
<protein>
    <submittedName>
        <fullName evidence="2">Uncharacterized protein</fullName>
    </submittedName>
</protein>
<proteinExistence type="predicted"/>
<accession>A0ABR9MN09</accession>
<reference evidence="2 3" key="1">
    <citation type="submission" date="2020-09" db="EMBL/GenBank/DDBJ databases">
        <title>Bombella mellium and Bombella favum sp. nov., two novel species isolated from honey of Apis mellifera.</title>
        <authorList>
            <person name="Hilgarth M."/>
            <person name="Redwitz J."/>
            <person name="Ehrmann M.A."/>
            <person name="Vogel R.F."/>
            <person name="Jakob F."/>
        </authorList>
    </citation>
    <scope>NUCLEOTIDE SEQUENCE [LARGE SCALE GENOMIC DNA]</scope>
    <source>
        <strain evidence="2 3">MRM1</strain>
    </source>
</reference>
<organism evidence="2 3">
    <name type="scientific">Bombella apis</name>
    <dbReference type="NCBI Taxonomy" id="1785988"/>
    <lineage>
        <taxon>Bacteria</taxon>
        <taxon>Pseudomonadati</taxon>
        <taxon>Pseudomonadota</taxon>
        <taxon>Alphaproteobacteria</taxon>
        <taxon>Acetobacterales</taxon>
        <taxon>Acetobacteraceae</taxon>
        <taxon>Bombella</taxon>
    </lineage>
</organism>
<name>A0ABR9MN09_9PROT</name>
<dbReference type="Proteomes" id="UP000599085">
    <property type="component" value="Unassembled WGS sequence"/>
</dbReference>
<dbReference type="SUPFAM" id="SSF53448">
    <property type="entry name" value="Nucleotide-diphospho-sugar transferases"/>
    <property type="match status" value="1"/>
</dbReference>
<dbReference type="RefSeq" id="WP_192848177.1">
    <property type="nucleotide sequence ID" value="NZ_JADAQV010000001.1"/>
</dbReference>
<dbReference type="PANTHER" id="PTHR32385:SF15">
    <property type="entry name" value="INOSITOL PHOSPHOCERAMIDE MANNOSYLTRANSFERASE 1"/>
    <property type="match status" value="1"/>
</dbReference>
<dbReference type="PANTHER" id="PTHR32385">
    <property type="entry name" value="MANNOSYL PHOSPHORYLINOSITOL CERAMIDE SYNTHASE"/>
    <property type="match status" value="1"/>
</dbReference>
<gene>
    <name evidence="2" type="ORF">IGM82_02305</name>
</gene>